<keyword evidence="2" id="KW-1185">Reference proteome</keyword>
<name>A0A7J8NIP3_9ROSI</name>
<evidence type="ECO:0008006" key="3">
    <source>
        <dbReference type="Google" id="ProtNLM"/>
    </source>
</evidence>
<dbReference type="AlphaFoldDB" id="A0A7J8NIP3"/>
<dbReference type="Proteomes" id="UP000593572">
    <property type="component" value="Unassembled WGS sequence"/>
</dbReference>
<sequence>LALEDEAGCSGVLREDKGVACLLFSWRTEYTKSKMIGIMAIKTTVDMYIGLCRKVNVPLVIKFCSSVALEWLMNRSYRPWLLWKLFEDINYGTNQLAQFQFKYIHRQGNGMEDALVKAGISRSSFFKAWW</sequence>
<comment type="caution">
    <text evidence="1">The sequence shown here is derived from an EMBL/GenBank/DDBJ whole genome shotgun (WGS) entry which is preliminary data.</text>
</comment>
<reference evidence="1 2" key="1">
    <citation type="journal article" date="2019" name="Genome Biol. Evol.">
        <title>Insights into the evolution of the New World diploid cottons (Gossypium, subgenus Houzingenia) based on genome sequencing.</title>
        <authorList>
            <person name="Grover C.E."/>
            <person name="Arick M.A. 2nd"/>
            <person name="Thrash A."/>
            <person name="Conover J.L."/>
            <person name="Sanders W.S."/>
            <person name="Peterson D.G."/>
            <person name="Frelichowski J.E."/>
            <person name="Scheffler J.A."/>
            <person name="Scheffler B.E."/>
            <person name="Wendel J.F."/>
        </authorList>
    </citation>
    <scope>NUCLEOTIDE SEQUENCE [LARGE SCALE GENOMIC DNA]</scope>
    <source>
        <strain evidence="1">157</strain>
        <tissue evidence="1">Leaf</tissue>
    </source>
</reference>
<organism evidence="1 2">
    <name type="scientific">Gossypium lobatum</name>
    <dbReference type="NCBI Taxonomy" id="34289"/>
    <lineage>
        <taxon>Eukaryota</taxon>
        <taxon>Viridiplantae</taxon>
        <taxon>Streptophyta</taxon>
        <taxon>Embryophyta</taxon>
        <taxon>Tracheophyta</taxon>
        <taxon>Spermatophyta</taxon>
        <taxon>Magnoliopsida</taxon>
        <taxon>eudicotyledons</taxon>
        <taxon>Gunneridae</taxon>
        <taxon>Pentapetalae</taxon>
        <taxon>rosids</taxon>
        <taxon>malvids</taxon>
        <taxon>Malvales</taxon>
        <taxon>Malvaceae</taxon>
        <taxon>Malvoideae</taxon>
        <taxon>Gossypium</taxon>
    </lineage>
</organism>
<evidence type="ECO:0000313" key="2">
    <source>
        <dbReference type="Proteomes" id="UP000593572"/>
    </source>
</evidence>
<feature type="non-terminal residue" evidence="1">
    <location>
        <position position="1"/>
    </location>
</feature>
<gene>
    <name evidence="1" type="ORF">Golob_025042</name>
</gene>
<dbReference type="GO" id="GO:0003676">
    <property type="term" value="F:nucleic acid binding"/>
    <property type="evidence" value="ECO:0007669"/>
    <property type="project" value="InterPro"/>
</dbReference>
<dbReference type="EMBL" id="JABEZX010351886">
    <property type="protein sequence ID" value="MBA0576861.1"/>
    <property type="molecule type" value="Genomic_DNA"/>
</dbReference>
<evidence type="ECO:0000313" key="1">
    <source>
        <dbReference type="EMBL" id="MBA0576861.1"/>
    </source>
</evidence>
<accession>A0A7J8NIP3</accession>
<dbReference type="InterPro" id="IPR036397">
    <property type="entry name" value="RNaseH_sf"/>
</dbReference>
<dbReference type="Gene3D" id="3.30.420.10">
    <property type="entry name" value="Ribonuclease H-like superfamily/Ribonuclease H"/>
    <property type="match status" value="1"/>
</dbReference>
<protein>
    <recommendedName>
        <fullName evidence="3">RNase H type-1 domain-containing protein</fullName>
    </recommendedName>
</protein>
<proteinExistence type="predicted"/>